<protein>
    <submittedName>
        <fullName evidence="1">Uncharacterized protein</fullName>
    </submittedName>
</protein>
<organism evidence="1 2">
    <name type="scientific">Smallanthus sonchifolius</name>
    <dbReference type="NCBI Taxonomy" id="185202"/>
    <lineage>
        <taxon>Eukaryota</taxon>
        <taxon>Viridiplantae</taxon>
        <taxon>Streptophyta</taxon>
        <taxon>Embryophyta</taxon>
        <taxon>Tracheophyta</taxon>
        <taxon>Spermatophyta</taxon>
        <taxon>Magnoliopsida</taxon>
        <taxon>eudicotyledons</taxon>
        <taxon>Gunneridae</taxon>
        <taxon>Pentapetalae</taxon>
        <taxon>asterids</taxon>
        <taxon>campanulids</taxon>
        <taxon>Asterales</taxon>
        <taxon>Asteraceae</taxon>
        <taxon>Asteroideae</taxon>
        <taxon>Heliantheae alliance</taxon>
        <taxon>Millerieae</taxon>
        <taxon>Smallanthus</taxon>
    </lineage>
</organism>
<dbReference type="EMBL" id="CM042023">
    <property type="protein sequence ID" value="KAI3813834.1"/>
    <property type="molecule type" value="Genomic_DNA"/>
</dbReference>
<accession>A0ACB9IZY0</accession>
<name>A0ACB9IZY0_9ASTR</name>
<sequence length="201" mass="22320">MLHLTISPLSPKIPRSGHLKLPQAATLNYHSRFLLVFLVWKVTATPVLSYVQISQPQDCCRPQSTLNVTTSQQLPVWFESEVMENMHKILATLQGRMTAAQSVQILMLEISELLLLTSQKGVSFKELKGVFKEENDAYCEAVTTCIFYVRTGTEGSRILLQVGSEMDVGNDLAIGSSSSTKCMPLDGVGMVKAIMVERWLL</sequence>
<keyword evidence="2" id="KW-1185">Reference proteome</keyword>
<evidence type="ECO:0000313" key="1">
    <source>
        <dbReference type="EMBL" id="KAI3813834.1"/>
    </source>
</evidence>
<gene>
    <name evidence="1" type="ORF">L1987_18569</name>
</gene>
<evidence type="ECO:0000313" key="2">
    <source>
        <dbReference type="Proteomes" id="UP001056120"/>
    </source>
</evidence>
<dbReference type="Proteomes" id="UP001056120">
    <property type="component" value="Linkage Group LG06"/>
</dbReference>
<proteinExistence type="predicted"/>
<comment type="caution">
    <text evidence="1">The sequence shown here is derived from an EMBL/GenBank/DDBJ whole genome shotgun (WGS) entry which is preliminary data.</text>
</comment>
<reference evidence="1 2" key="2">
    <citation type="journal article" date="2022" name="Mol. Ecol. Resour.">
        <title>The genomes of chicory, endive, great burdock and yacon provide insights into Asteraceae paleo-polyploidization history and plant inulin production.</title>
        <authorList>
            <person name="Fan W."/>
            <person name="Wang S."/>
            <person name="Wang H."/>
            <person name="Wang A."/>
            <person name="Jiang F."/>
            <person name="Liu H."/>
            <person name="Zhao H."/>
            <person name="Xu D."/>
            <person name="Zhang Y."/>
        </authorList>
    </citation>
    <scope>NUCLEOTIDE SEQUENCE [LARGE SCALE GENOMIC DNA]</scope>
    <source>
        <strain evidence="2">cv. Yunnan</strain>
        <tissue evidence="1">Leaves</tissue>
    </source>
</reference>
<reference evidence="2" key="1">
    <citation type="journal article" date="2022" name="Mol. Ecol. Resour.">
        <title>The genomes of chicory, endive, great burdock and yacon provide insights into Asteraceae palaeo-polyploidization history and plant inulin production.</title>
        <authorList>
            <person name="Fan W."/>
            <person name="Wang S."/>
            <person name="Wang H."/>
            <person name="Wang A."/>
            <person name="Jiang F."/>
            <person name="Liu H."/>
            <person name="Zhao H."/>
            <person name="Xu D."/>
            <person name="Zhang Y."/>
        </authorList>
    </citation>
    <scope>NUCLEOTIDE SEQUENCE [LARGE SCALE GENOMIC DNA]</scope>
    <source>
        <strain evidence="2">cv. Yunnan</strain>
    </source>
</reference>